<dbReference type="HOGENOM" id="CLU_2062246_0_0_1"/>
<proteinExistence type="predicted"/>
<dbReference type="AlphaFoldDB" id="A0A0D0D671"/>
<dbReference type="InParanoid" id="A0A0D0D671"/>
<keyword evidence="2" id="KW-1185">Reference proteome</keyword>
<reference evidence="1 2" key="1">
    <citation type="submission" date="2014-04" db="EMBL/GenBank/DDBJ databases">
        <authorList>
            <consortium name="DOE Joint Genome Institute"/>
            <person name="Kuo A."/>
            <person name="Kohler A."/>
            <person name="Jargeat P."/>
            <person name="Nagy L.G."/>
            <person name="Floudas D."/>
            <person name="Copeland A."/>
            <person name="Barry K.W."/>
            <person name="Cichocki N."/>
            <person name="Veneault-Fourrey C."/>
            <person name="LaButti K."/>
            <person name="Lindquist E.A."/>
            <person name="Lipzen A."/>
            <person name="Lundell T."/>
            <person name="Morin E."/>
            <person name="Murat C."/>
            <person name="Sun H."/>
            <person name="Tunlid A."/>
            <person name="Henrissat B."/>
            <person name="Grigoriev I.V."/>
            <person name="Hibbett D.S."/>
            <person name="Martin F."/>
            <person name="Nordberg H.P."/>
            <person name="Cantor M.N."/>
            <person name="Hua S.X."/>
        </authorList>
    </citation>
    <scope>NUCLEOTIDE SEQUENCE [LARGE SCALE GENOMIC DNA]</scope>
    <source>
        <strain evidence="1 2">Ve08.2h10</strain>
    </source>
</reference>
<organism evidence="1 2">
    <name type="scientific">Paxillus rubicundulus Ve08.2h10</name>
    <dbReference type="NCBI Taxonomy" id="930991"/>
    <lineage>
        <taxon>Eukaryota</taxon>
        <taxon>Fungi</taxon>
        <taxon>Dikarya</taxon>
        <taxon>Basidiomycota</taxon>
        <taxon>Agaricomycotina</taxon>
        <taxon>Agaricomycetes</taxon>
        <taxon>Agaricomycetidae</taxon>
        <taxon>Boletales</taxon>
        <taxon>Paxilineae</taxon>
        <taxon>Paxillaceae</taxon>
        <taxon>Paxillus</taxon>
    </lineage>
</organism>
<evidence type="ECO:0000313" key="2">
    <source>
        <dbReference type="Proteomes" id="UP000054538"/>
    </source>
</evidence>
<name>A0A0D0D671_9AGAM</name>
<sequence>MLNEHAEPLEVQCTTKGDPVTFLAPYLRQGSSLPRFGVSTSHRCTAYQLPRSSHKHACSAFRLRSNSIGMGCVKESQRVGSFAHDPSGRGLCRQCGIVHLHEGSNPVCRPQHSVVKVER</sequence>
<reference evidence="2" key="2">
    <citation type="submission" date="2015-01" db="EMBL/GenBank/DDBJ databases">
        <title>Evolutionary Origins and Diversification of the Mycorrhizal Mutualists.</title>
        <authorList>
            <consortium name="DOE Joint Genome Institute"/>
            <consortium name="Mycorrhizal Genomics Consortium"/>
            <person name="Kohler A."/>
            <person name="Kuo A."/>
            <person name="Nagy L.G."/>
            <person name="Floudas D."/>
            <person name="Copeland A."/>
            <person name="Barry K.W."/>
            <person name="Cichocki N."/>
            <person name="Veneault-Fourrey C."/>
            <person name="LaButti K."/>
            <person name="Lindquist E.A."/>
            <person name="Lipzen A."/>
            <person name="Lundell T."/>
            <person name="Morin E."/>
            <person name="Murat C."/>
            <person name="Riley R."/>
            <person name="Ohm R."/>
            <person name="Sun H."/>
            <person name="Tunlid A."/>
            <person name="Henrissat B."/>
            <person name="Grigoriev I.V."/>
            <person name="Hibbett D.S."/>
            <person name="Martin F."/>
        </authorList>
    </citation>
    <scope>NUCLEOTIDE SEQUENCE [LARGE SCALE GENOMIC DNA]</scope>
    <source>
        <strain evidence="2">Ve08.2h10</strain>
    </source>
</reference>
<dbReference type="Proteomes" id="UP000054538">
    <property type="component" value="Unassembled WGS sequence"/>
</dbReference>
<gene>
    <name evidence="1" type="ORF">PAXRUDRAFT_830091</name>
</gene>
<accession>A0A0D0D671</accession>
<dbReference type="EMBL" id="KN825295">
    <property type="protein sequence ID" value="KIK92282.1"/>
    <property type="molecule type" value="Genomic_DNA"/>
</dbReference>
<protein>
    <submittedName>
        <fullName evidence="1">Uncharacterized protein</fullName>
    </submittedName>
</protein>
<evidence type="ECO:0000313" key="1">
    <source>
        <dbReference type="EMBL" id="KIK92282.1"/>
    </source>
</evidence>